<evidence type="ECO:0000256" key="8">
    <source>
        <dbReference type="SAM" id="MobiDB-lite"/>
    </source>
</evidence>
<feature type="transmembrane region" description="Helical" evidence="9">
    <location>
        <begin position="483"/>
        <end position="507"/>
    </location>
</feature>
<name>A0AAN9GKT8_9CAEN</name>
<keyword evidence="5 9" id="KW-1133">Transmembrane helix</keyword>
<evidence type="ECO:0000256" key="3">
    <source>
        <dbReference type="ARBA" id="ARBA00022692"/>
    </source>
</evidence>
<keyword evidence="7" id="KW-0813">Transport</keyword>
<gene>
    <name evidence="10" type="ORF">V1264_011247</name>
</gene>
<organism evidence="10 11">
    <name type="scientific">Littorina saxatilis</name>
    <dbReference type="NCBI Taxonomy" id="31220"/>
    <lineage>
        <taxon>Eukaryota</taxon>
        <taxon>Metazoa</taxon>
        <taxon>Spiralia</taxon>
        <taxon>Lophotrochozoa</taxon>
        <taxon>Mollusca</taxon>
        <taxon>Gastropoda</taxon>
        <taxon>Caenogastropoda</taxon>
        <taxon>Littorinimorpha</taxon>
        <taxon>Littorinoidea</taxon>
        <taxon>Littorinidae</taxon>
        <taxon>Littorina</taxon>
    </lineage>
</organism>
<comment type="subcellular location">
    <subcellularLocation>
        <location evidence="1 7">Membrane</location>
        <topology evidence="1 7">Multi-pass membrane protein</topology>
    </subcellularLocation>
</comment>
<dbReference type="EMBL" id="JBAMIC010000002">
    <property type="protein sequence ID" value="KAK7111646.1"/>
    <property type="molecule type" value="Genomic_DNA"/>
</dbReference>
<dbReference type="Gene3D" id="1.20.1250.20">
    <property type="entry name" value="MFS general substrate transporter like domains"/>
    <property type="match status" value="1"/>
</dbReference>
<evidence type="ECO:0000256" key="5">
    <source>
        <dbReference type="ARBA" id="ARBA00022989"/>
    </source>
</evidence>
<feature type="transmembrane region" description="Helical" evidence="9">
    <location>
        <begin position="441"/>
        <end position="463"/>
    </location>
</feature>
<feature type="transmembrane region" description="Helical" evidence="9">
    <location>
        <begin position="323"/>
        <end position="343"/>
    </location>
</feature>
<protein>
    <recommendedName>
        <fullName evidence="12">Solute carrier family 15 member 4</fullName>
    </recommendedName>
</protein>
<reference evidence="10 11" key="1">
    <citation type="submission" date="2024-02" db="EMBL/GenBank/DDBJ databases">
        <title>Chromosome-scale genome assembly of the rough periwinkle Littorina saxatilis.</title>
        <authorList>
            <person name="De Jode A."/>
            <person name="Faria R."/>
            <person name="Formenti G."/>
            <person name="Sims Y."/>
            <person name="Smith T.P."/>
            <person name="Tracey A."/>
            <person name="Wood J.M.D."/>
            <person name="Zagrodzka Z.B."/>
            <person name="Johannesson K."/>
            <person name="Butlin R.K."/>
            <person name="Leder E.H."/>
        </authorList>
    </citation>
    <scope>NUCLEOTIDE SEQUENCE [LARGE SCALE GENOMIC DNA]</scope>
    <source>
        <strain evidence="10">Snail1</strain>
        <tissue evidence="10">Muscle</tissue>
    </source>
</reference>
<dbReference type="GO" id="GO:0016020">
    <property type="term" value="C:membrane"/>
    <property type="evidence" value="ECO:0007669"/>
    <property type="project" value="UniProtKB-SubCell"/>
</dbReference>
<feature type="transmembrane region" description="Helical" evidence="9">
    <location>
        <begin position="527"/>
        <end position="547"/>
    </location>
</feature>
<evidence type="ECO:0000256" key="4">
    <source>
        <dbReference type="ARBA" id="ARBA00022856"/>
    </source>
</evidence>
<keyword evidence="4" id="KW-0571">Peptide transport</keyword>
<feature type="region of interest" description="Disordered" evidence="8">
    <location>
        <begin position="1"/>
        <end position="36"/>
    </location>
</feature>
<evidence type="ECO:0000256" key="7">
    <source>
        <dbReference type="RuleBase" id="RU003755"/>
    </source>
</evidence>
<evidence type="ECO:0000256" key="1">
    <source>
        <dbReference type="ARBA" id="ARBA00004141"/>
    </source>
</evidence>
<dbReference type="SUPFAM" id="SSF103473">
    <property type="entry name" value="MFS general substrate transporter"/>
    <property type="match status" value="1"/>
</dbReference>
<dbReference type="InterPro" id="IPR036259">
    <property type="entry name" value="MFS_trans_sf"/>
</dbReference>
<feature type="transmembrane region" description="Helical" evidence="9">
    <location>
        <begin position="134"/>
        <end position="155"/>
    </location>
</feature>
<dbReference type="AlphaFoldDB" id="A0AAN9GKT8"/>
<dbReference type="GO" id="GO:0022857">
    <property type="term" value="F:transmembrane transporter activity"/>
    <property type="evidence" value="ECO:0007669"/>
    <property type="project" value="InterPro"/>
</dbReference>
<proteinExistence type="inferred from homology"/>
<feature type="transmembrane region" description="Helical" evidence="9">
    <location>
        <begin position="363"/>
        <end position="383"/>
    </location>
</feature>
<evidence type="ECO:0000256" key="6">
    <source>
        <dbReference type="ARBA" id="ARBA00023136"/>
    </source>
</evidence>
<comment type="similarity">
    <text evidence="2 7">Belongs to the major facilitator superfamily. Proton-dependent oligopeptide transporter (POT/PTR) (TC 2.A.17) family.</text>
</comment>
<evidence type="ECO:0000256" key="2">
    <source>
        <dbReference type="ARBA" id="ARBA00005982"/>
    </source>
</evidence>
<feature type="transmembrane region" description="Helical" evidence="9">
    <location>
        <begin position="175"/>
        <end position="195"/>
    </location>
</feature>
<evidence type="ECO:0000256" key="9">
    <source>
        <dbReference type="SAM" id="Phobius"/>
    </source>
</evidence>
<comment type="caution">
    <text evidence="10">The sequence shown here is derived from an EMBL/GenBank/DDBJ whole genome shotgun (WGS) entry which is preliminary data.</text>
</comment>
<keyword evidence="6 9" id="KW-0472">Membrane</keyword>
<feature type="compositionally biased region" description="Basic and acidic residues" evidence="8">
    <location>
        <begin position="577"/>
        <end position="588"/>
    </location>
</feature>
<evidence type="ECO:0000313" key="11">
    <source>
        <dbReference type="Proteomes" id="UP001374579"/>
    </source>
</evidence>
<feature type="region of interest" description="Disordered" evidence="8">
    <location>
        <begin position="563"/>
        <end position="588"/>
    </location>
</feature>
<evidence type="ECO:0000313" key="10">
    <source>
        <dbReference type="EMBL" id="KAK7111646.1"/>
    </source>
</evidence>
<feature type="compositionally biased region" description="Polar residues" evidence="8">
    <location>
        <begin position="21"/>
        <end position="30"/>
    </location>
</feature>
<keyword evidence="4" id="KW-0653">Protein transport</keyword>
<accession>A0AAN9GKT8</accession>
<dbReference type="PANTHER" id="PTHR11654">
    <property type="entry name" value="OLIGOPEPTIDE TRANSPORTER-RELATED"/>
    <property type="match status" value="1"/>
</dbReference>
<dbReference type="InterPro" id="IPR000109">
    <property type="entry name" value="POT_fam"/>
</dbReference>
<feature type="transmembrane region" description="Helical" evidence="9">
    <location>
        <begin position="216"/>
        <end position="235"/>
    </location>
</feature>
<sequence length="588" mass="64826">MSDMDATHEKRPLLDEGGSGSLSTNRSISEQARENGAGPAIASGLKISTHYKPKPVSEMSPQKLMVVLCILSTELCERLAYYSVVANLVLFCTSRLDFSSNDAATISLVFSGTTYLMPIIGGYIADAHIGMYNAIYGFALIYLLGLFLLPCSAIDYDQLFDDDQYGLSVTGRRTFYMVGLVLVSIGTGGIKANVGPFGAQQVQDLGPKAIQTFFNWFYWFVNAGALIAYVGVAAVQQNVSFAWGFFIPFLSMMLAIFFLLLSRKNYRYRTIKGSMMADSFVMCWQGCKRSFNRVPGAVSFFDKARNSYGGSFDDSTVDGVISVVRLLPIFAFVIMYWTIYSQMQSTFFIQGERMDLHIGGTQVPVAMLNAFNTIAIMLLIPCLDRVIYPSFQRINRPLSHLHRIGTGMILAALSMIAAAVVEIERKKHLGFEQVVGDETFYASNVTVFLQIPQFALVGASEAFTSISGLEFAYTQSPTSMQGVMMGVFMATSGLGSYFATALLKIVGVATADDPWFPDEINDGHAEYLFYLLSAMMGIFFLAFLVAAKFYKYKTVEADISIDQEHSSDESPPAQSRETNRENSDVTGF</sequence>
<feature type="transmembrane region" description="Helical" evidence="9">
    <location>
        <begin position="404"/>
        <end position="421"/>
    </location>
</feature>
<keyword evidence="11" id="KW-1185">Reference proteome</keyword>
<feature type="compositionally biased region" description="Basic and acidic residues" evidence="8">
    <location>
        <begin position="1"/>
        <end position="14"/>
    </location>
</feature>
<keyword evidence="3 7" id="KW-0812">Transmembrane</keyword>
<dbReference type="Proteomes" id="UP001374579">
    <property type="component" value="Unassembled WGS sequence"/>
</dbReference>
<feature type="transmembrane region" description="Helical" evidence="9">
    <location>
        <begin position="241"/>
        <end position="261"/>
    </location>
</feature>
<feature type="transmembrane region" description="Helical" evidence="9">
    <location>
        <begin position="104"/>
        <end position="125"/>
    </location>
</feature>
<dbReference type="InterPro" id="IPR018456">
    <property type="entry name" value="PTR2_symporter_CS"/>
</dbReference>
<dbReference type="Pfam" id="PF00854">
    <property type="entry name" value="PTR2"/>
    <property type="match status" value="1"/>
</dbReference>
<dbReference type="GO" id="GO:0006857">
    <property type="term" value="P:oligopeptide transport"/>
    <property type="evidence" value="ECO:0007669"/>
    <property type="project" value="InterPro"/>
</dbReference>
<evidence type="ECO:0008006" key="12">
    <source>
        <dbReference type="Google" id="ProtNLM"/>
    </source>
</evidence>
<dbReference type="PROSITE" id="PS01023">
    <property type="entry name" value="PTR2_2"/>
    <property type="match status" value="1"/>
</dbReference>